<dbReference type="Pfam" id="PF00400">
    <property type="entry name" value="WD40"/>
    <property type="match status" value="2"/>
</dbReference>
<keyword evidence="1" id="KW-0479">Metal-binding</keyword>
<dbReference type="InterPro" id="IPR015943">
    <property type="entry name" value="WD40/YVTN_repeat-like_dom_sf"/>
</dbReference>
<reference evidence="7 8" key="1">
    <citation type="submission" date="2021-04" db="EMBL/GenBank/DDBJ databases">
        <authorList>
            <person name="Bliznina A."/>
        </authorList>
    </citation>
    <scope>NUCLEOTIDE SEQUENCE [LARGE SCALE GENOMIC DNA]</scope>
</reference>
<proteinExistence type="predicted"/>
<feature type="repeat" description="WD" evidence="5">
    <location>
        <begin position="184"/>
        <end position="217"/>
    </location>
</feature>
<evidence type="ECO:0000256" key="1">
    <source>
        <dbReference type="ARBA" id="ARBA00022723"/>
    </source>
</evidence>
<keyword evidence="8" id="KW-1185">Reference proteome</keyword>
<keyword evidence="5" id="KW-0853">WD repeat</keyword>
<dbReference type="InterPro" id="IPR036322">
    <property type="entry name" value="WD40_repeat_dom_sf"/>
</dbReference>
<feature type="domain" description="FYVE-type" evidence="6">
    <location>
        <begin position="268"/>
        <end position="340"/>
    </location>
</feature>
<dbReference type="InterPro" id="IPR001680">
    <property type="entry name" value="WD40_rpt"/>
</dbReference>
<evidence type="ECO:0000256" key="2">
    <source>
        <dbReference type="ARBA" id="ARBA00022771"/>
    </source>
</evidence>
<dbReference type="InterPro" id="IPR013083">
    <property type="entry name" value="Znf_RING/FYVE/PHD"/>
</dbReference>
<dbReference type="InterPro" id="IPR017455">
    <property type="entry name" value="Znf_FYVE-rel"/>
</dbReference>
<protein>
    <submittedName>
        <fullName evidence="7">Oidioi.mRNA.OKI2018_I69.PAR.g12558.t1.cds</fullName>
    </submittedName>
</protein>
<evidence type="ECO:0000259" key="6">
    <source>
        <dbReference type="PROSITE" id="PS50178"/>
    </source>
</evidence>
<keyword evidence="3" id="KW-0862">Zinc</keyword>
<dbReference type="Gene3D" id="2.130.10.10">
    <property type="entry name" value="YVTN repeat-like/Quinoprotein amine dehydrogenase"/>
    <property type="match status" value="2"/>
</dbReference>
<keyword evidence="2 4" id="KW-0863">Zinc-finger</keyword>
<dbReference type="PROSITE" id="PS50178">
    <property type="entry name" value="ZF_FYVE"/>
    <property type="match status" value="1"/>
</dbReference>
<dbReference type="PROSITE" id="PS50294">
    <property type="entry name" value="WD_REPEATS_REGION"/>
    <property type="match status" value="1"/>
</dbReference>
<dbReference type="CDD" id="cd15718">
    <property type="entry name" value="FYVE_WDFY1_like"/>
    <property type="match status" value="1"/>
</dbReference>
<name>A0ABN7S128_OIKDI</name>
<gene>
    <name evidence="7" type="ORF">OKIOD_LOCUS4116</name>
</gene>
<dbReference type="Gene3D" id="3.30.40.10">
    <property type="entry name" value="Zinc/RING finger domain, C3HC4 (zinc finger)"/>
    <property type="match status" value="1"/>
</dbReference>
<evidence type="ECO:0000313" key="8">
    <source>
        <dbReference type="Proteomes" id="UP001158576"/>
    </source>
</evidence>
<dbReference type="EMBL" id="OU015568">
    <property type="protein sequence ID" value="CAG5090329.1"/>
    <property type="molecule type" value="Genomic_DNA"/>
</dbReference>
<dbReference type="SUPFAM" id="SSF50978">
    <property type="entry name" value="WD40 repeat-like"/>
    <property type="match status" value="1"/>
</dbReference>
<evidence type="ECO:0000256" key="3">
    <source>
        <dbReference type="ARBA" id="ARBA00022833"/>
    </source>
</evidence>
<dbReference type="SUPFAM" id="SSF57903">
    <property type="entry name" value="FYVE/PHD zinc finger"/>
    <property type="match status" value="1"/>
</dbReference>
<evidence type="ECO:0000256" key="4">
    <source>
        <dbReference type="PROSITE-ProRule" id="PRU00091"/>
    </source>
</evidence>
<evidence type="ECO:0000256" key="5">
    <source>
        <dbReference type="PROSITE-ProRule" id="PRU00221"/>
    </source>
</evidence>
<dbReference type="PANTHER" id="PTHR46189:SF1">
    <property type="entry name" value="LD41958P"/>
    <property type="match status" value="1"/>
</dbReference>
<accession>A0ABN7S128</accession>
<dbReference type="PROSITE" id="PS50082">
    <property type="entry name" value="WD_REPEATS_2"/>
    <property type="match status" value="1"/>
</dbReference>
<dbReference type="InterPro" id="IPR011011">
    <property type="entry name" value="Znf_FYVE_PHD"/>
</dbReference>
<dbReference type="SMART" id="SM00064">
    <property type="entry name" value="FYVE"/>
    <property type="match status" value="1"/>
</dbReference>
<dbReference type="InterPro" id="IPR000306">
    <property type="entry name" value="Znf_FYVE"/>
</dbReference>
<dbReference type="InterPro" id="IPR042234">
    <property type="entry name" value="WDFY1/WDFY2"/>
</dbReference>
<evidence type="ECO:0000313" key="7">
    <source>
        <dbReference type="EMBL" id="CAG5090329.1"/>
    </source>
</evidence>
<organism evidence="7 8">
    <name type="scientific">Oikopleura dioica</name>
    <name type="common">Tunicate</name>
    <dbReference type="NCBI Taxonomy" id="34765"/>
    <lineage>
        <taxon>Eukaryota</taxon>
        <taxon>Metazoa</taxon>
        <taxon>Chordata</taxon>
        <taxon>Tunicata</taxon>
        <taxon>Appendicularia</taxon>
        <taxon>Copelata</taxon>
        <taxon>Oikopleuridae</taxon>
        <taxon>Oikopleura</taxon>
    </lineage>
</organism>
<dbReference type="Proteomes" id="UP001158576">
    <property type="component" value="Chromosome PAR"/>
</dbReference>
<dbReference type="Pfam" id="PF01363">
    <property type="entry name" value="FYVE"/>
    <property type="match status" value="1"/>
</dbReference>
<dbReference type="PANTHER" id="PTHR46189">
    <property type="entry name" value="LD41958P"/>
    <property type="match status" value="1"/>
</dbReference>
<dbReference type="SMART" id="SM00320">
    <property type="entry name" value="WD40"/>
    <property type="match status" value="4"/>
</dbReference>
<sequence>MSAVGEVADPSMGMVKATAIIRDDDGIITVSSDNSVRVWLKRSNGQYWPSVCHFLTSAGRKLKIDHESRLVFIGQESGTVQMFELSEDLNVLASKRVFNAHNVPVNDLVLCKKKNWIISGGADGTISISEIGSGVKVSDFSCTIVPKNIDIDADSGVLFCGTSEGSIILVRISSDGVCSEVNKLQGHTSEITSILWEPNTNFLFSCSTDKTIMCWDIGGKKGLFLRLQGHQDIPINLSFKDMSLYSIGSNGGIVRWDMTKQRSPPPEWTESDSCEICKGPFFWNFKQMWEEKTMGKRQHHCRKCGKALCAKCASNQTVMPKLGFEFVPVRVCKECHDSVSDADKTPLAKHAALNRQCLNIEVDHSMRRVATINRNKSISLFNLEL</sequence>